<evidence type="ECO:0000313" key="1">
    <source>
        <dbReference type="EMBL" id="QIB64378.1"/>
    </source>
</evidence>
<organism evidence="1 2">
    <name type="scientific">Kineobactrum salinum</name>
    <dbReference type="NCBI Taxonomy" id="2708301"/>
    <lineage>
        <taxon>Bacteria</taxon>
        <taxon>Pseudomonadati</taxon>
        <taxon>Pseudomonadota</taxon>
        <taxon>Gammaproteobacteria</taxon>
        <taxon>Cellvibrionales</taxon>
        <taxon>Halieaceae</taxon>
        <taxon>Kineobactrum</taxon>
    </lineage>
</organism>
<dbReference type="Proteomes" id="UP000477680">
    <property type="component" value="Chromosome"/>
</dbReference>
<keyword evidence="2" id="KW-1185">Reference proteome</keyword>
<dbReference type="InterPro" id="IPR032608">
    <property type="entry name" value="DUF4892"/>
</dbReference>
<reference evidence="1 2" key="1">
    <citation type="submission" date="2020-02" db="EMBL/GenBank/DDBJ databases">
        <title>Genome sequencing for Kineobactrum sp. M2.</title>
        <authorList>
            <person name="Park S.-J."/>
        </authorList>
    </citation>
    <scope>NUCLEOTIDE SEQUENCE [LARGE SCALE GENOMIC DNA]</scope>
    <source>
        <strain evidence="1 2">M2</strain>
    </source>
</reference>
<evidence type="ECO:0000313" key="2">
    <source>
        <dbReference type="Proteomes" id="UP000477680"/>
    </source>
</evidence>
<dbReference type="Pfam" id="PF16234">
    <property type="entry name" value="DUF4892"/>
    <property type="match status" value="1"/>
</dbReference>
<gene>
    <name evidence="1" type="ORF">G3T16_02130</name>
</gene>
<accession>A0A6C0TXL7</accession>
<protein>
    <submittedName>
        <fullName evidence="1">DUF4892 domain-containing protein</fullName>
    </submittedName>
</protein>
<sequence length="187" mass="21096">MRDVSAIQRWTRILLPALLVGQAVSLWAQDLDPYALVERLHDYPHAVSIDSRELEVADHELGLGALQKIRGQWGFSRSVRLDGTLTRETWQIVDGFAATEVLRELEQQLAAAKGSELLFSCDGRACGNAAQWANRVFGQRVLYGTSGEQRYRAYAVDTEAGEFRLALYSGARTSDRQYLHMDILRLR</sequence>
<dbReference type="AlphaFoldDB" id="A0A6C0TXL7"/>
<dbReference type="KEGG" id="kim:G3T16_02130"/>
<dbReference type="EMBL" id="CP048711">
    <property type="protein sequence ID" value="QIB64378.1"/>
    <property type="molecule type" value="Genomic_DNA"/>
</dbReference>
<name>A0A6C0TXL7_9GAMM</name>
<proteinExistence type="predicted"/>